<reference evidence="2 3" key="1">
    <citation type="submission" date="2020-07" db="EMBL/GenBank/DDBJ databases">
        <title>Sequencing the genomes of 1000 actinobacteria strains.</title>
        <authorList>
            <person name="Klenk H.-P."/>
        </authorList>
    </citation>
    <scope>NUCLEOTIDE SEQUENCE [LARGE SCALE GENOMIC DNA]</scope>
    <source>
        <strain evidence="2 3">DSM 24482</strain>
    </source>
</reference>
<organism evidence="2 3">
    <name type="scientific">Cellulomonas oligotrophica</name>
    <dbReference type="NCBI Taxonomy" id="931536"/>
    <lineage>
        <taxon>Bacteria</taxon>
        <taxon>Bacillati</taxon>
        <taxon>Actinomycetota</taxon>
        <taxon>Actinomycetes</taxon>
        <taxon>Micrococcales</taxon>
        <taxon>Cellulomonadaceae</taxon>
        <taxon>Cellulomonas</taxon>
    </lineage>
</organism>
<dbReference type="RefSeq" id="WP_140457732.1">
    <property type="nucleotide sequence ID" value="NZ_BAABFI010000002.1"/>
</dbReference>
<gene>
    <name evidence="2" type="ORF">BKA21_001590</name>
    <name evidence="1" type="ORF">Col01nite_01110</name>
</gene>
<protein>
    <submittedName>
        <fullName evidence="2">Uncharacterized protein</fullName>
    </submittedName>
</protein>
<dbReference type="Proteomes" id="UP000577956">
    <property type="component" value="Unassembled WGS sequence"/>
</dbReference>
<keyword evidence="4" id="KW-1185">Reference proteome</keyword>
<dbReference type="EMBL" id="BONN01000001">
    <property type="protein sequence ID" value="GIG30952.1"/>
    <property type="molecule type" value="Genomic_DNA"/>
</dbReference>
<dbReference type="Proteomes" id="UP000618382">
    <property type="component" value="Unassembled WGS sequence"/>
</dbReference>
<proteinExistence type="predicted"/>
<evidence type="ECO:0000313" key="2">
    <source>
        <dbReference type="EMBL" id="NYD86041.1"/>
    </source>
</evidence>
<dbReference type="AlphaFoldDB" id="A0A7Y9FHH4"/>
<dbReference type="EMBL" id="JACCBK010000001">
    <property type="protein sequence ID" value="NYD86041.1"/>
    <property type="molecule type" value="Genomic_DNA"/>
</dbReference>
<accession>A0A7Y9FHH4</accession>
<reference evidence="1 4" key="2">
    <citation type="submission" date="2021-01" db="EMBL/GenBank/DDBJ databases">
        <title>Whole genome shotgun sequence of Cellulomonas oligotrophica NBRC 109435.</title>
        <authorList>
            <person name="Komaki H."/>
            <person name="Tamura T."/>
        </authorList>
    </citation>
    <scope>NUCLEOTIDE SEQUENCE [LARGE SCALE GENOMIC DNA]</scope>
    <source>
        <strain evidence="1 4">NBRC 109435</strain>
    </source>
</reference>
<evidence type="ECO:0000313" key="4">
    <source>
        <dbReference type="Proteomes" id="UP000618382"/>
    </source>
</evidence>
<sequence length="141" mass="15107">MTPVEHPVAAPAVADLRLVRRALRAEHARVGRWRRAVRAHLDLAVATTVPPEPLGEDVAFLLPLDVSVQVPRATELGACLGADRAAAVRDVLRLRDLDGRLARYEAGVARALAARTAELVDRVARDPAGVLVPVRDHASTA</sequence>
<name>A0A7Y9FHH4_9CELL</name>
<evidence type="ECO:0000313" key="1">
    <source>
        <dbReference type="EMBL" id="GIG30952.1"/>
    </source>
</evidence>
<comment type="caution">
    <text evidence="2">The sequence shown here is derived from an EMBL/GenBank/DDBJ whole genome shotgun (WGS) entry which is preliminary data.</text>
</comment>
<evidence type="ECO:0000313" key="3">
    <source>
        <dbReference type="Proteomes" id="UP000577956"/>
    </source>
</evidence>